<proteinExistence type="predicted"/>
<dbReference type="Proteomes" id="UP000193411">
    <property type="component" value="Unassembled WGS sequence"/>
</dbReference>
<sequence>MAMPITQLTWSATLLLSRDHLVHLRLPQDALVTRRLQWPHALDDELERGSHARHDKHAPASGTLNACMKRSRAGIEPVGSGYRHGQAFSLHAHCTPCSQSSRCARRHTLLDVQRAGNIAQVIAHAHHPGQHTSSISVASHQTTR</sequence>
<reference evidence="1 2" key="1">
    <citation type="submission" date="2016-07" db="EMBL/GenBank/DDBJ databases">
        <title>Pervasive Adenine N6-methylation of Active Genes in Fungi.</title>
        <authorList>
            <consortium name="DOE Joint Genome Institute"/>
            <person name="Mondo S.J."/>
            <person name="Dannebaum R.O."/>
            <person name="Kuo R.C."/>
            <person name="Labutti K."/>
            <person name="Haridas S."/>
            <person name="Kuo A."/>
            <person name="Salamov A."/>
            <person name="Ahrendt S.R."/>
            <person name="Lipzen A."/>
            <person name="Sullivan W."/>
            <person name="Andreopoulos W.B."/>
            <person name="Clum A."/>
            <person name="Lindquist E."/>
            <person name="Daum C."/>
            <person name="Ramamoorthy G.K."/>
            <person name="Gryganskyi A."/>
            <person name="Culley D."/>
            <person name="Magnuson J.K."/>
            <person name="James T.Y."/>
            <person name="O'Malley M.A."/>
            <person name="Stajich J.E."/>
            <person name="Spatafora J.W."/>
            <person name="Visel A."/>
            <person name="Grigoriev I.V."/>
        </authorList>
    </citation>
    <scope>NUCLEOTIDE SEQUENCE [LARGE SCALE GENOMIC DNA]</scope>
    <source>
        <strain evidence="1 2">PL171</strain>
    </source>
</reference>
<comment type="caution">
    <text evidence="1">The sequence shown here is derived from an EMBL/GenBank/DDBJ whole genome shotgun (WGS) entry which is preliminary data.</text>
</comment>
<evidence type="ECO:0000313" key="2">
    <source>
        <dbReference type="Proteomes" id="UP000193411"/>
    </source>
</evidence>
<accession>A0A1Y2HLU8</accession>
<dbReference type="AlphaFoldDB" id="A0A1Y2HLU8"/>
<protein>
    <submittedName>
        <fullName evidence="1">Uncharacterized protein</fullName>
    </submittedName>
</protein>
<evidence type="ECO:0000313" key="1">
    <source>
        <dbReference type="EMBL" id="ORZ35546.1"/>
    </source>
</evidence>
<dbReference type="EMBL" id="MCFL01000022">
    <property type="protein sequence ID" value="ORZ35546.1"/>
    <property type="molecule type" value="Genomic_DNA"/>
</dbReference>
<organism evidence="1 2">
    <name type="scientific">Catenaria anguillulae PL171</name>
    <dbReference type="NCBI Taxonomy" id="765915"/>
    <lineage>
        <taxon>Eukaryota</taxon>
        <taxon>Fungi</taxon>
        <taxon>Fungi incertae sedis</taxon>
        <taxon>Blastocladiomycota</taxon>
        <taxon>Blastocladiomycetes</taxon>
        <taxon>Blastocladiales</taxon>
        <taxon>Catenariaceae</taxon>
        <taxon>Catenaria</taxon>
    </lineage>
</organism>
<name>A0A1Y2HLU8_9FUNG</name>
<gene>
    <name evidence="1" type="ORF">BCR44DRAFT_358683</name>
</gene>
<keyword evidence="2" id="KW-1185">Reference proteome</keyword>